<dbReference type="AlphaFoldDB" id="A0A100JU01"/>
<evidence type="ECO:0000313" key="1">
    <source>
        <dbReference type="EMBL" id="GAQ65657.1"/>
    </source>
</evidence>
<sequence>MRIIHAFLRWALGVFAPGTGRRRLTASRPTPPYREIPLPWPRMLPQALPAPRSPYGVHGPLDGTATVMVRPYVAQSEREQARQSRRRLALVLAADFGIDLDEHVIGAVAEAVA</sequence>
<comment type="caution">
    <text evidence="1">The sequence shown here is derived from an EMBL/GenBank/DDBJ whole genome shotgun (WGS) entry which is preliminary data.</text>
</comment>
<accession>A0A100JU01</accession>
<gene>
    <name evidence="1" type="ORF">SsS58_06071</name>
</gene>
<dbReference type="RefSeq" id="WP_059083000.1">
    <property type="nucleotide sequence ID" value="NZ_BCMM01000032.1"/>
</dbReference>
<dbReference type="OrthoDB" id="4324398at2"/>
<evidence type="ECO:0000313" key="2">
    <source>
        <dbReference type="Proteomes" id="UP000067448"/>
    </source>
</evidence>
<dbReference type="EMBL" id="BCMM01000032">
    <property type="protein sequence ID" value="GAQ65657.1"/>
    <property type="molecule type" value="Genomic_DNA"/>
</dbReference>
<organism evidence="1 2">
    <name type="scientific">Streptomyces scabiei</name>
    <dbReference type="NCBI Taxonomy" id="1930"/>
    <lineage>
        <taxon>Bacteria</taxon>
        <taxon>Bacillati</taxon>
        <taxon>Actinomycetota</taxon>
        <taxon>Actinomycetes</taxon>
        <taxon>Kitasatosporales</taxon>
        <taxon>Streptomycetaceae</taxon>
        <taxon>Streptomyces</taxon>
    </lineage>
</organism>
<protein>
    <submittedName>
        <fullName evidence="1">Uncharacterized protein</fullName>
    </submittedName>
</protein>
<reference evidence="2" key="1">
    <citation type="submission" date="2015-11" db="EMBL/GenBank/DDBJ databases">
        <authorList>
            <consortium name="Cross-ministerial Strategic Innovation Promotion Program (SIP) consortium"/>
            <person name="Tomihama T."/>
            <person name="Ikenaga M."/>
            <person name="Sakai M."/>
            <person name="Okubo T."/>
            <person name="Ikeda S."/>
        </authorList>
    </citation>
    <scope>NUCLEOTIDE SEQUENCE [LARGE SCALE GENOMIC DNA]</scope>
    <source>
        <strain evidence="2">S58</strain>
    </source>
</reference>
<reference evidence="2" key="3">
    <citation type="submission" date="2016-02" db="EMBL/GenBank/DDBJ databases">
        <title>Draft genome of pathogenic Streptomyces sp. in Japan.</title>
        <authorList>
            <person name="Tomihama T."/>
            <person name="Ikenaga M."/>
            <person name="Sakai M."/>
            <person name="Okubo T."/>
            <person name="Ikeda S."/>
        </authorList>
    </citation>
    <scope>NUCLEOTIDE SEQUENCE [LARGE SCALE GENOMIC DNA]</scope>
    <source>
        <strain evidence="2">S58</strain>
    </source>
</reference>
<dbReference type="Proteomes" id="UP000067448">
    <property type="component" value="Unassembled WGS sequence"/>
</dbReference>
<proteinExistence type="predicted"/>
<name>A0A100JU01_STRSC</name>
<reference evidence="1 2" key="2">
    <citation type="journal article" date="2016" name="Genome Announc.">
        <title>Draft Genome Sequences of Streptomyces scabiei S58, Streptomyces turgidiscabies T45, and Streptomyces acidiscabies a10, the Pathogens of Potato Common Scab, Isolated in Japan.</title>
        <authorList>
            <person name="Tomihama T."/>
            <person name="Nishi Y."/>
            <person name="Sakai M."/>
            <person name="Ikenaga M."/>
            <person name="Okubo T."/>
            <person name="Ikeda S."/>
        </authorList>
    </citation>
    <scope>NUCLEOTIDE SEQUENCE [LARGE SCALE GENOMIC DNA]</scope>
    <source>
        <strain evidence="1 2">S58</strain>
    </source>
</reference>